<comment type="caution">
    <text evidence="10">The sequence shown here is derived from an EMBL/GenBank/DDBJ whole genome shotgun (WGS) entry which is preliminary data.</text>
</comment>
<evidence type="ECO:0000256" key="4">
    <source>
        <dbReference type="ARBA" id="ARBA00022833"/>
    </source>
</evidence>
<keyword evidence="2 7" id="KW-0547">Nucleotide-binding</keyword>
<evidence type="ECO:0000313" key="10">
    <source>
        <dbReference type="EMBL" id="GIQ81137.1"/>
    </source>
</evidence>
<organism evidence="10 11">
    <name type="scientific">Kipferlia bialata</name>
    <dbReference type="NCBI Taxonomy" id="797122"/>
    <lineage>
        <taxon>Eukaryota</taxon>
        <taxon>Metamonada</taxon>
        <taxon>Carpediemonas-like organisms</taxon>
        <taxon>Kipferlia</taxon>
    </lineage>
</organism>
<protein>
    <recommendedName>
        <fullName evidence="12">Protein kinase domain-containing protein</fullName>
    </recommendedName>
</protein>
<evidence type="ECO:0000256" key="2">
    <source>
        <dbReference type="ARBA" id="ARBA00022741"/>
    </source>
</evidence>
<dbReference type="InterPro" id="IPR011009">
    <property type="entry name" value="Kinase-like_dom_sf"/>
</dbReference>
<dbReference type="Gene3D" id="1.10.510.10">
    <property type="entry name" value="Transferase(Phosphotransferase) domain 1"/>
    <property type="match status" value="1"/>
</dbReference>
<dbReference type="InterPro" id="IPR017907">
    <property type="entry name" value="Znf_RING_CS"/>
</dbReference>
<name>A0A9K3CQV6_9EUKA</name>
<feature type="domain" description="Protein kinase" evidence="8">
    <location>
        <begin position="1121"/>
        <end position="1434"/>
    </location>
</feature>
<dbReference type="PANTHER" id="PTHR24361:SF678">
    <property type="entry name" value="SPORULATION-SPECIFIC PROTEIN 1"/>
    <property type="match status" value="1"/>
</dbReference>
<evidence type="ECO:0008006" key="12">
    <source>
        <dbReference type="Google" id="ProtNLM"/>
    </source>
</evidence>
<gene>
    <name evidence="10" type="ORF">KIPB_002046</name>
</gene>
<keyword evidence="11" id="KW-1185">Reference proteome</keyword>
<evidence type="ECO:0000259" key="8">
    <source>
        <dbReference type="PROSITE" id="PS50011"/>
    </source>
</evidence>
<dbReference type="CDD" id="cd20335">
    <property type="entry name" value="BRcat_RBR"/>
    <property type="match status" value="1"/>
</dbReference>
<dbReference type="SMART" id="SM00220">
    <property type="entry name" value="S_TKc"/>
    <property type="match status" value="1"/>
</dbReference>
<evidence type="ECO:0000256" key="3">
    <source>
        <dbReference type="ARBA" id="ARBA00022771"/>
    </source>
</evidence>
<dbReference type="InterPro" id="IPR001841">
    <property type="entry name" value="Znf_RING"/>
</dbReference>
<dbReference type="Gene3D" id="3.30.200.20">
    <property type="entry name" value="Phosphorylase Kinase, domain 1"/>
    <property type="match status" value="1"/>
</dbReference>
<sequence length="1520" mass="166643">MSSISHQVYREWFSTGTVHDNKCDVCGTEVSDAEMETYLGCDTCRQQFAQIFGPDKPVLDHDALCDVSHAVLRALCACDTAGLGSEAATPLNVAHNLESMCVSSESDFSSDQAELLGRALAQVYGNQIYQRMRASKHETRAHGVSGKCQPALISTDSELFHSGETDSLFVSLSQSQVRPKKAKGRPDTRMKNVVDLCHPLELSWLPDQVQDSIRQNMWTTEACLVQENIGFAAVRSLQDDLNWCREVADLAVLSYNLEASTLTVYAPAKHAAKVKAFAVRGIAESFEIYRDYQDSVPLGGRSRVILYRGGQVKMVSEREDPCNVLYADIPAHIHTNHHLKQWVIQAHGIKRDRINWVSFLDGIVNYKSEADASRARQDLLTQGIVSDEQRLGATVHVQAHSLLSLKAALKADGVSVVEIKDASPDSRSLIMQSMPVSLTEEDVLSMCGDSTPTGIDISATPEDTSSISLSFASPAECSAVRAGLTTSAPPALADALRDSGQVLSTYSVVFPSPLEADAFTQSPVPPLSMYLSDCHGYSRVYVRRAKYFPMQALSETLFKKYASGGLEDVRVEECGSGSGSGKHASETKMVTFTGLPSVCGDAARELTALTSPLVYKVHSRRHQIMFEELGVEGEGQLSEWCKDSAGGSGCGLGTDTVYTNHNTLKTVNFYGPREAFDEVVTEIRGYFQEHFMPRFDSIDLGADAVELFKANGSGDSLIRGINEGQLSRYGRLEYQDGEKALLIYMYPLDECEKLHTLAVSTGTLVETSSTQEPSWEVLQAEKRVVRETILSFLEGAGHTECDRTCVYCQGEADEVLTICGHAYCKSCMSWEWEQKVEERGGPVTCAKCNEMVFIKHLKGCFSPTEYKDLCVKLANNYLADHPKDPLGMCVTEECCNVLVKADGYQTCPLCRHGVCVACGAMDAESHLGVTCEEYMSQQLRHGSLHHLGAVPPTPLREDISRYLAGESTQTRTKGTTLFLTSRVDLLPEGCPSLCQETEGFAYLSASMTGDDLREAVSRSELNALVFFGLKEQLVRGILHDVVGGVLSGCVEGLNGREALKTLCVEMHQQKALPYKKHLPLCHLVRGAIREVTARYEMMDSKEGMDLIRSVYRKDRLSDRYTSTGVKLGKGCYGMVRQFKRNSDGRLFAVKVIMDLKYRCQSPEFAAHQVAETQALKLLQRQEGYQGGCTWLEEAFLDDSPDKDVTKSMADQNERLVLVFELVDGCELEEVMAARKLAGVTSSTPPAMSHHDVIDAAEATKGSCRGKTRLMSIPIAFVMSHMLQVLSAMHSLQQSNIIHRDIKGANIMVGRDGKVKLIDVGLCKMLDLGQSTVLGQTEIGTPNIRAPEMRSGSHGVAADVYSAGVLFYKYICGLHPYQGDSNTVAGLGHNQDQQNITRLTLEETEGVSGLSGLVHLMLSFAEEERPSADTCHDILTGIIAINGPVREWDQGRREAVAKLTSAIGTIAEAQLERHAALTEALQDGQGDEDKLEADLKSNIQAIEAQREISQVVSECQINLAH</sequence>
<keyword evidence="4" id="KW-0862">Zinc</keyword>
<feature type="domain" description="RING-type" evidence="9">
    <location>
        <begin position="805"/>
        <end position="849"/>
    </location>
</feature>
<feature type="binding site" evidence="7">
    <location>
        <position position="1150"/>
    </location>
    <ligand>
        <name>ATP</name>
        <dbReference type="ChEBI" id="CHEBI:30616"/>
    </ligand>
</feature>
<dbReference type="GO" id="GO:0004672">
    <property type="term" value="F:protein kinase activity"/>
    <property type="evidence" value="ECO:0007669"/>
    <property type="project" value="InterPro"/>
</dbReference>
<dbReference type="SUPFAM" id="SSF56112">
    <property type="entry name" value="Protein kinase-like (PK-like)"/>
    <property type="match status" value="1"/>
</dbReference>
<dbReference type="CDD" id="cd00180">
    <property type="entry name" value="PKc"/>
    <property type="match status" value="1"/>
</dbReference>
<dbReference type="GO" id="GO:0005737">
    <property type="term" value="C:cytoplasm"/>
    <property type="evidence" value="ECO:0007669"/>
    <property type="project" value="TreeGrafter"/>
</dbReference>
<keyword evidence="1" id="KW-0479">Metal-binding</keyword>
<evidence type="ECO:0000313" key="11">
    <source>
        <dbReference type="Proteomes" id="UP000265618"/>
    </source>
</evidence>
<dbReference type="InterPro" id="IPR017441">
    <property type="entry name" value="Protein_kinase_ATP_BS"/>
</dbReference>
<dbReference type="InterPro" id="IPR053235">
    <property type="entry name" value="Ser_Thr_kinase"/>
</dbReference>
<dbReference type="GO" id="GO:0008270">
    <property type="term" value="F:zinc ion binding"/>
    <property type="evidence" value="ECO:0007669"/>
    <property type="project" value="UniProtKB-KW"/>
</dbReference>
<evidence type="ECO:0000256" key="1">
    <source>
        <dbReference type="ARBA" id="ARBA00022723"/>
    </source>
</evidence>
<dbReference type="InterPro" id="IPR008271">
    <property type="entry name" value="Ser/Thr_kinase_AS"/>
</dbReference>
<dbReference type="EMBL" id="BDIP01000315">
    <property type="protein sequence ID" value="GIQ81137.1"/>
    <property type="molecule type" value="Genomic_DNA"/>
</dbReference>
<dbReference type="PANTHER" id="PTHR24361">
    <property type="entry name" value="MITOGEN-ACTIVATED KINASE KINASE KINASE"/>
    <property type="match status" value="1"/>
</dbReference>
<dbReference type="Proteomes" id="UP000265618">
    <property type="component" value="Unassembled WGS sequence"/>
</dbReference>
<dbReference type="InterPro" id="IPR000719">
    <property type="entry name" value="Prot_kinase_dom"/>
</dbReference>
<proteinExistence type="predicted"/>
<dbReference type="PROSITE" id="PS00107">
    <property type="entry name" value="PROTEIN_KINASE_ATP"/>
    <property type="match status" value="1"/>
</dbReference>
<dbReference type="OrthoDB" id="4062651at2759"/>
<reference evidence="10 11" key="1">
    <citation type="journal article" date="2018" name="PLoS ONE">
        <title>The draft genome of Kipferlia bialata reveals reductive genome evolution in fornicate parasites.</title>
        <authorList>
            <person name="Tanifuji G."/>
            <person name="Takabayashi S."/>
            <person name="Kume K."/>
            <person name="Takagi M."/>
            <person name="Nakayama T."/>
            <person name="Kamikawa R."/>
            <person name="Inagaki Y."/>
            <person name="Hashimoto T."/>
        </authorList>
    </citation>
    <scope>NUCLEOTIDE SEQUENCE [LARGE SCALE GENOMIC DNA]</scope>
    <source>
        <strain evidence="10">NY0173</strain>
    </source>
</reference>
<dbReference type="PROSITE" id="PS00518">
    <property type="entry name" value="ZF_RING_1"/>
    <property type="match status" value="1"/>
</dbReference>
<evidence type="ECO:0000259" key="9">
    <source>
        <dbReference type="PROSITE" id="PS50089"/>
    </source>
</evidence>
<evidence type="ECO:0000256" key="7">
    <source>
        <dbReference type="PROSITE-ProRule" id="PRU10141"/>
    </source>
</evidence>
<dbReference type="Pfam" id="PF00069">
    <property type="entry name" value="Pkinase"/>
    <property type="match status" value="1"/>
</dbReference>
<dbReference type="GO" id="GO:0005524">
    <property type="term" value="F:ATP binding"/>
    <property type="evidence" value="ECO:0007669"/>
    <property type="project" value="UniProtKB-UniRule"/>
</dbReference>
<keyword evidence="3 6" id="KW-0863">Zinc-finger</keyword>
<dbReference type="PROSITE" id="PS00108">
    <property type="entry name" value="PROTEIN_KINASE_ST"/>
    <property type="match status" value="1"/>
</dbReference>
<keyword evidence="5 7" id="KW-0067">ATP-binding</keyword>
<evidence type="ECO:0000256" key="6">
    <source>
        <dbReference type="PROSITE-ProRule" id="PRU00175"/>
    </source>
</evidence>
<dbReference type="PROSITE" id="PS50089">
    <property type="entry name" value="ZF_RING_2"/>
    <property type="match status" value="1"/>
</dbReference>
<accession>A0A9K3CQV6</accession>
<evidence type="ECO:0000256" key="5">
    <source>
        <dbReference type="ARBA" id="ARBA00022840"/>
    </source>
</evidence>
<dbReference type="PROSITE" id="PS50011">
    <property type="entry name" value="PROTEIN_KINASE_DOM"/>
    <property type="match status" value="1"/>
</dbReference>